<accession>A0A9D1KPV3</accession>
<proteinExistence type="predicted"/>
<dbReference type="AlphaFoldDB" id="A0A9D1KPV3"/>
<gene>
    <name evidence="1" type="ORF">IAA60_03975</name>
</gene>
<name>A0A9D1KPV3_9FIRM</name>
<evidence type="ECO:0000313" key="1">
    <source>
        <dbReference type="EMBL" id="HIT85050.1"/>
    </source>
</evidence>
<reference evidence="1" key="2">
    <citation type="journal article" date="2021" name="PeerJ">
        <title>Extensive microbial diversity within the chicken gut microbiome revealed by metagenomics and culture.</title>
        <authorList>
            <person name="Gilroy R."/>
            <person name="Ravi A."/>
            <person name="Getino M."/>
            <person name="Pursley I."/>
            <person name="Horton D.L."/>
            <person name="Alikhan N.F."/>
            <person name="Baker D."/>
            <person name="Gharbi K."/>
            <person name="Hall N."/>
            <person name="Watson M."/>
            <person name="Adriaenssens E.M."/>
            <person name="Foster-Nyarko E."/>
            <person name="Jarju S."/>
            <person name="Secka A."/>
            <person name="Antonio M."/>
            <person name="Oren A."/>
            <person name="Chaudhuri R.R."/>
            <person name="La Ragione R."/>
            <person name="Hildebrand F."/>
            <person name="Pallen M.J."/>
        </authorList>
    </citation>
    <scope>NUCLEOTIDE SEQUENCE</scope>
    <source>
        <strain evidence="1">CHK181-108</strain>
    </source>
</reference>
<reference evidence="1" key="1">
    <citation type="submission" date="2020-10" db="EMBL/GenBank/DDBJ databases">
        <authorList>
            <person name="Gilroy R."/>
        </authorList>
    </citation>
    <scope>NUCLEOTIDE SEQUENCE</scope>
    <source>
        <strain evidence="1">CHK181-108</strain>
    </source>
</reference>
<comment type="caution">
    <text evidence="1">The sequence shown here is derived from an EMBL/GenBank/DDBJ whole genome shotgun (WGS) entry which is preliminary data.</text>
</comment>
<organism evidence="1 2">
    <name type="scientific">Candidatus Ornithomonoglobus intestinigallinarum</name>
    <dbReference type="NCBI Taxonomy" id="2840894"/>
    <lineage>
        <taxon>Bacteria</taxon>
        <taxon>Bacillati</taxon>
        <taxon>Bacillota</taxon>
        <taxon>Clostridia</taxon>
        <taxon>Candidatus Ornithomonoglobus</taxon>
    </lineage>
</organism>
<dbReference type="EMBL" id="DVLU01000034">
    <property type="protein sequence ID" value="HIT85050.1"/>
    <property type="molecule type" value="Genomic_DNA"/>
</dbReference>
<evidence type="ECO:0000313" key="2">
    <source>
        <dbReference type="Proteomes" id="UP000824165"/>
    </source>
</evidence>
<dbReference type="Proteomes" id="UP000824165">
    <property type="component" value="Unassembled WGS sequence"/>
</dbReference>
<protein>
    <submittedName>
        <fullName evidence="1">Uncharacterized protein</fullName>
    </submittedName>
</protein>
<feature type="non-terminal residue" evidence="1">
    <location>
        <position position="1"/>
    </location>
</feature>
<sequence>VNQTTFEQSGVGINTNDDAVIAADPSMPTGKYISLKGSNNLYADFNKDNEGSALRVNATRKWYENQTLYAVTWNQFIDNNQQEHTSWTRNRATVLRFINSGGANYADTNSHDLGTAHFQGSRLNIIDNSQKAASAQTLKRGKWYTFKAYIHANKRNDTEDIVKIIAYEYGTNESDDISAEYLGSFPVNADSMRIYYYDDGSTDIESAISDIKITSYSGSAADDYLDLYDIAKTVDITPFTTEAITSADALNSFAVPEGADSIVWSSNNPDVLSVEDNVFTLNAPAEDTKLCLTLTLVKGGASDVLYVPVTVKGTGEAEKTSIDSAAYENGTVNVIINVNEKFDLAKEYIAVYNSNGELCALCGNEAENGAHTRKITAELEPGRYSVKLMLWQDNMKPVMNGTGLTEASFTAGE</sequence>